<comment type="caution">
    <text evidence="1">The sequence shown here is derived from an EMBL/GenBank/DDBJ whole genome shotgun (WGS) entry which is preliminary data.</text>
</comment>
<accession>A0A699IED8</accession>
<gene>
    <name evidence="1" type="ORF">Tci_511882</name>
</gene>
<sequence>MPTHIIPMLSKKPRRGTTDLHQDILGTRNLGLGYLAKRTQPVLYDGNTLLDPTHTLVSVWDSDDVLVHQMELSREQAYWLNSKDHTPSKPVTPFVRKGPPPSQENYHFGDSCQYVHDANARVPNATSGFNKGLGTSDNSTNDLLNKLLAQLGKLGMNMLHTGTNVTLPNTIAPTISSSISPSQNSSVPITYYASLSPTAPTGPSTLPGFPMPAQVLLYYTAGLAQSVPAHASPTRLSRTHLTMLRTWIQDFMTRQFLLRCDSTRDLYPIMVSSPISHAFLRSLPFFAKLVSL</sequence>
<dbReference type="EMBL" id="BKCJ010274211">
    <property type="protein sequence ID" value="GEZ39909.1"/>
    <property type="molecule type" value="Genomic_DNA"/>
</dbReference>
<dbReference type="AlphaFoldDB" id="A0A699IED8"/>
<evidence type="ECO:0000313" key="1">
    <source>
        <dbReference type="EMBL" id="GEZ39909.1"/>
    </source>
</evidence>
<protein>
    <submittedName>
        <fullName evidence="1">Uncharacterized protein</fullName>
    </submittedName>
</protein>
<organism evidence="1">
    <name type="scientific">Tanacetum cinerariifolium</name>
    <name type="common">Dalmatian daisy</name>
    <name type="synonym">Chrysanthemum cinerariifolium</name>
    <dbReference type="NCBI Taxonomy" id="118510"/>
    <lineage>
        <taxon>Eukaryota</taxon>
        <taxon>Viridiplantae</taxon>
        <taxon>Streptophyta</taxon>
        <taxon>Embryophyta</taxon>
        <taxon>Tracheophyta</taxon>
        <taxon>Spermatophyta</taxon>
        <taxon>Magnoliopsida</taxon>
        <taxon>eudicotyledons</taxon>
        <taxon>Gunneridae</taxon>
        <taxon>Pentapetalae</taxon>
        <taxon>asterids</taxon>
        <taxon>campanulids</taxon>
        <taxon>Asterales</taxon>
        <taxon>Asteraceae</taxon>
        <taxon>Asteroideae</taxon>
        <taxon>Anthemideae</taxon>
        <taxon>Anthemidinae</taxon>
        <taxon>Tanacetum</taxon>
    </lineage>
</organism>
<proteinExistence type="predicted"/>
<reference evidence="1" key="1">
    <citation type="journal article" date="2019" name="Sci. Rep.">
        <title>Draft genome of Tanacetum cinerariifolium, the natural source of mosquito coil.</title>
        <authorList>
            <person name="Yamashiro T."/>
            <person name="Shiraishi A."/>
            <person name="Satake H."/>
            <person name="Nakayama K."/>
        </authorList>
    </citation>
    <scope>NUCLEOTIDE SEQUENCE</scope>
</reference>
<feature type="non-terminal residue" evidence="1">
    <location>
        <position position="292"/>
    </location>
</feature>
<name>A0A699IED8_TANCI</name>